<dbReference type="PROSITE" id="PS51257">
    <property type="entry name" value="PROKAR_LIPOPROTEIN"/>
    <property type="match status" value="1"/>
</dbReference>
<dbReference type="EMBL" id="CP043641">
    <property type="protein sequence ID" value="QNE37335.1"/>
    <property type="molecule type" value="Genomic_DNA"/>
</dbReference>
<dbReference type="RefSeq" id="WP_185276740.1">
    <property type="nucleotide sequence ID" value="NZ_CP043641.1"/>
</dbReference>
<sequence>MLGRRVAVAGATLALVVSAIAGCTAAGTPGATSPHRPASPTASPTASVSPEPVLSGVIATGTLTSFDGQTTGDVVLTATGNTVTAALQTFHTPATGQIDLQLSPHPLNAKCAADS</sequence>
<proteinExistence type="predicted"/>
<dbReference type="AlphaFoldDB" id="A0A7G6YFS0"/>
<feature type="signal peptide" evidence="2">
    <location>
        <begin position="1"/>
        <end position="21"/>
    </location>
</feature>
<keyword evidence="2" id="KW-0732">Signal</keyword>
<protein>
    <recommendedName>
        <fullName evidence="5">DUF5666 domain-containing protein</fullName>
    </recommendedName>
</protein>
<evidence type="ECO:0000256" key="2">
    <source>
        <dbReference type="SAM" id="SignalP"/>
    </source>
</evidence>
<evidence type="ECO:0000313" key="4">
    <source>
        <dbReference type="Proteomes" id="UP000515511"/>
    </source>
</evidence>
<evidence type="ECO:0008006" key="5">
    <source>
        <dbReference type="Google" id="ProtNLM"/>
    </source>
</evidence>
<dbReference type="Proteomes" id="UP000515511">
    <property type="component" value="Chromosome"/>
</dbReference>
<evidence type="ECO:0000256" key="1">
    <source>
        <dbReference type="SAM" id="MobiDB-lite"/>
    </source>
</evidence>
<dbReference type="KEGG" id="lse:F1C12_20945"/>
<organism evidence="3 4">
    <name type="scientific">Leifsonia shinshuensis</name>
    <dbReference type="NCBI Taxonomy" id="150026"/>
    <lineage>
        <taxon>Bacteria</taxon>
        <taxon>Bacillati</taxon>
        <taxon>Actinomycetota</taxon>
        <taxon>Actinomycetes</taxon>
        <taxon>Micrococcales</taxon>
        <taxon>Microbacteriaceae</taxon>
        <taxon>Leifsonia</taxon>
    </lineage>
</organism>
<name>A0A7G6YFS0_9MICO</name>
<reference evidence="4" key="1">
    <citation type="submission" date="2019-09" db="EMBL/GenBank/DDBJ databases">
        <title>Antimicrobial potential of Antarctic Bacteria.</title>
        <authorList>
            <person name="Benaud N."/>
            <person name="Edwards R.J."/>
            <person name="Ferrari B.C."/>
        </authorList>
    </citation>
    <scope>NUCLEOTIDE SEQUENCE [LARGE SCALE GENOMIC DNA]</scope>
    <source>
        <strain evidence="4">INR9</strain>
    </source>
</reference>
<feature type="chain" id="PRO_5038949597" description="DUF5666 domain-containing protein" evidence="2">
    <location>
        <begin position="22"/>
        <end position="115"/>
    </location>
</feature>
<feature type="compositionally biased region" description="Low complexity" evidence="1">
    <location>
        <begin position="26"/>
        <end position="50"/>
    </location>
</feature>
<gene>
    <name evidence="3" type="ORF">F1C12_20945</name>
</gene>
<feature type="region of interest" description="Disordered" evidence="1">
    <location>
        <begin position="26"/>
        <end position="51"/>
    </location>
</feature>
<evidence type="ECO:0000313" key="3">
    <source>
        <dbReference type="EMBL" id="QNE37335.1"/>
    </source>
</evidence>
<accession>A0A7G6YFS0</accession>